<dbReference type="Proteomes" id="UP000252174">
    <property type="component" value="Unassembled WGS sequence"/>
</dbReference>
<dbReference type="PANTHER" id="PTHR42760">
    <property type="entry name" value="SHORT-CHAIN DEHYDROGENASES/REDUCTASES FAMILY MEMBER"/>
    <property type="match status" value="1"/>
</dbReference>
<protein>
    <submittedName>
        <fullName evidence="3">3-oxoacyl-[acyl-carrier protein] reductase</fullName>
    </submittedName>
</protein>
<evidence type="ECO:0000256" key="2">
    <source>
        <dbReference type="RuleBase" id="RU000363"/>
    </source>
</evidence>
<proteinExistence type="inferred from homology"/>
<dbReference type="PRINTS" id="PR00081">
    <property type="entry name" value="GDHRDH"/>
</dbReference>
<dbReference type="RefSeq" id="WP_114483052.1">
    <property type="nucleotide sequence ID" value="NZ_QPJU01000004.1"/>
</dbReference>
<keyword evidence="4" id="KW-1185">Reference proteome</keyword>
<sequence length="271" mass="29002">MSSTSATEDFLRERVAIVTGGGRGMGRAMTLALAAAGMHVIATAARERAEVEAVAEEAQRQCGHARVLPLCADVTHEDDCERVVAAALQRFGRLDVLVNNAGRGMKYVSPQFLTEPTRFWQTDPAVWRMVIDTNVNGPFFMARAAVPTMLQAGWGRIVNLSMNRETMRRRGFSPYGPSKAALESETVIWAQDLAGTGVTVNALLPGGATHTGMIPEGVDASVRAGLLVPEVVVPPLLWLLSPAADTVTGKRVVANRWRAGHEGDALEDAGC</sequence>
<comment type="similarity">
    <text evidence="1 2">Belongs to the short-chain dehydrogenases/reductases (SDR) family.</text>
</comment>
<dbReference type="PRINTS" id="PR00080">
    <property type="entry name" value="SDRFAMILY"/>
</dbReference>
<accession>A0A369AJX1</accession>
<evidence type="ECO:0000313" key="3">
    <source>
        <dbReference type="EMBL" id="RCX09660.1"/>
    </source>
</evidence>
<dbReference type="InterPro" id="IPR002347">
    <property type="entry name" value="SDR_fam"/>
</dbReference>
<dbReference type="CDD" id="cd05233">
    <property type="entry name" value="SDR_c"/>
    <property type="match status" value="1"/>
</dbReference>
<comment type="caution">
    <text evidence="3">The sequence shown here is derived from an EMBL/GenBank/DDBJ whole genome shotgun (WGS) entry which is preliminary data.</text>
</comment>
<dbReference type="EMBL" id="QPJU01000004">
    <property type="protein sequence ID" value="RCX09660.1"/>
    <property type="molecule type" value="Genomic_DNA"/>
</dbReference>
<dbReference type="Gene3D" id="3.40.50.720">
    <property type="entry name" value="NAD(P)-binding Rossmann-like Domain"/>
    <property type="match status" value="1"/>
</dbReference>
<organism evidence="3 4">
    <name type="scientific">Extensimonas vulgaris</name>
    <dbReference type="NCBI Taxonomy" id="1031594"/>
    <lineage>
        <taxon>Bacteria</taxon>
        <taxon>Pseudomonadati</taxon>
        <taxon>Pseudomonadota</taxon>
        <taxon>Betaproteobacteria</taxon>
        <taxon>Burkholderiales</taxon>
        <taxon>Comamonadaceae</taxon>
        <taxon>Extensimonas</taxon>
    </lineage>
</organism>
<dbReference type="GO" id="GO:0016616">
    <property type="term" value="F:oxidoreductase activity, acting on the CH-OH group of donors, NAD or NADP as acceptor"/>
    <property type="evidence" value="ECO:0007669"/>
    <property type="project" value="TreeGrafter"/>
</dbReference>
<gene>
    <name evidence="3" type="ORF">DFR45_10420</name>
</gene>
<evidence type="ECO:0000256" key="1">
    <source>
        <dbReference type="ARBA" id="ARBA00006484"/>
    </source>
</evidence>
<reference evidence="3 4" key="1">
    <citation type="submission" date="2018-07" db="EMBL/GenBank/DDBJ databases">
        <title>Genomic Encyclopedia of Type Strains, Phase IV (KMG-IV): sequencing the most valuable type-strain genomes for metagenomic binning, comparative biology and taxonomic classification.</title>
        <authorList>
            <person name="Goeker M."/>
        </authorList>
    </citation>
    <scope>NUCLEOTIDE SEQUENCE [LARGE SCALE GENOMIC DNA]</scope>
    <source>
        <strain evidence="3 4">DSM 100911</strain>
    </source>
</reference>
<dbReference type="InterPro" id="IPR036291">
    <property type="entry name" value="NAD(P)-bd_dom_sf"/>
</dbReference>
<dbReference type="GO" id="GO:0030497">
    <property type="term" value="P:fatty acid elongation"/>
    <property type="evidence" value="ECO:0007669"/>
    <property type="project" value="TreeGrafter"/>
</dbReference>
<dbReference type="Pfam" id="PF00106">
    <property type="entry name" value="adh_short"/>
    <property type="match status" value="1"/>
</dbReference>
<evidence type="ECO:0000313" key="4">
    <source>
        <dbReference type="Proteomes" id="UP000252174"/>
    </source>
</evidence>
<dbReference type="SUPFAM" id="SSF51735">
    <property type="entry name" value="NAD(P)-binding Rossmann-fold domains"/>
    <property type="match status" value="1"/>
</dbReference>
<dbReference type="OrthoDB" id="9810734at2"/>
<dbReference type="PANTHER" id="PTHR42760:SF40">
    <property type="entry name" value="3-OXOACYL-[ACYL-CARRIER-PROTEIN] REDUCTASE, CHLOROPLASTIC"/>
    <property type="match status" value="1"/>
</dbReference>
<dbReference type="AlphaFoldDB" id="A0A369AJX1"/>
<name>A0A369AJX1_9BURK</name>